<dbReference type="STRING" id="1798471.A3A21_02965"/>
<evidence type="ECO:0000256" key="2">
    <source>
        <dbReference type="ARBA" id="ARBA00007379"/>
    </source>
</evidence>
<dbReference type="PANTHER" id="PTHR47755:SF1">
    <property type="entry name" value="CELL DIVISION PROTEIN FTSX"/>
    <property type="match status" value="1"/>
</dbReference>
<keyword evidence="7 11" id="KW-1133">Transmembrane helix</keyword>
<dbReference type="Pfam" id="PF18075">
    <property type="entry name" value="FtsX_ECD"/>
    <property type="match status" value="1"/>
</dbReference>
<comment type="subcellular location">
    <subcellularLocation>
        <location evidence="1">Cell membrane</location>
        <topology evidence="1">Multi-pass membrane protein</topology>
    </subcellularLocation>
</comment>
<dbReference type="Gene3D" id="3.30.70.3040">
    <property type="match status" value="1"/>
</dbReference>
<reference evidence="14 15" key="1">
    <citation type="journal article" date="2016" name="Nat. Commun.">
        <title>Thousands of microbial genomes shed light on interconnected biogeochemical processes in an aquifer system.</title>
        <authorList>
            <person name="Anantharaman K."/>
            <person name="Brown C.T."/>
            <person name="Hug L.A."/>
            <person name="Sharon I."/>
            <person name="Castelle C.J."/>
            <person name="Probst A.J."/>
            <person name="Thomas B.C."/>
            <person name="Singh A."/>
            <person name="Wilkins M.J."/>
            <person name="Karaoz U."/>
            <person name="Brodie E.L."/>
            <person name="Williams K.H."/>
            <person name="Hubbard S.S."/>
            <person name="Banfield J.F."/>
        </authorList>
    </citation>
    <scope>NUCLEOTIDE SEQUENCE [LARGE SCALE GENOMIC DNA]</scope>
</reference>
<evidence type="ECO:0000256" key="4">
    <source>
        <dbReference type="ARBA" id="ARBA00022475"/>
    </source>
</evidence>
<evidence type="ECO:0000256" key="6">
    <source>
        <dbReference type="ARBA" id="ARBA00022692"/>
    </source>
</evidence>
<evidence type="ECO:0000256" key="11">
    <source>
        <dbReference type="SAM" id="Phobius"/>
    </source>
</evidence>
<evidence type="ECO:0000313" key="14">
    <source>
        <dbReference type="EMBL" id="OGG41679.1"/>
    </source>
</evidence>
<sequence>MIWLDVKRVAKAGFVNFWRNGVVSIASVFVATVTLYTVGILLLSSAFLQASISEIKNKVDINVYFEKDAPIDQIEGLTNRLRSLPEVKDVEYVSREQALVVFKERNKDNALIIQSLNELPDNPLGAVLNIRAKEPSQYEGIATFLNQQKEKAVSASGASIIDSVNYQKNKIVIDRLTAIVSAVERLGFMASLILGLMAILVTFNTIRLAIYNSREEITVMKLVGASRSYIRGPFVIEGLMYGVSAAILATFALYPTTFWIRNTTTSFFGSFNLLTYYLSNLGQIFLVLLGTGVVLGMVSSFFAIRKYLK</sequence>
<evidence type="ECO:0000256" key="3">
    <source>
        <dbReference type="ARBA" id="ARBA00021907"/>
    </source>
</evidence>
<feature type="domain" description="ABC3 transporter permease C-terminal" evidence="12">
    <location>
        <begin position="189"/>
        <end position="309"/>
    </location>
</feature>
<dbReference type="PIRSF" id="PIRSF003097">
    <property type="entry name" value="FtsX"/>
    <property type="match status" value="1"/>
</dbReference>
<keyword evidence="4 10" id="KW-1003">Cell membrane</keyword>
<organism evidence="14 15">
    <name type="scientific">Candidatus Jorgensenbacteria bacterium RIFCSPLOWO2_01_FULL_45_25b</name>
    <dbReference type="NCBI Taxonomy" id="1798471"/>
    <lineage>
        <taxon>Bacteria</taxon>
        <taxon>Candidatus Joergenseniibacteriota</taxon>
    </lineage>
</organism>
<feature type="domain" description="FtsX extracellular" evidence="13">
    <location>
        <begin position="59"/>
        <end position="148"/>
    </location>
</feature>
<feature type="transmembrane region" description="Helical" evidence="11">
    <location>
        <begin position="284"/>
        <end position="304"/>
    </location>
</feature>
<evidence type="ECO:0000256" key="1">
    <source>
        <dbReference type="ARBA" id="ARBA00004651"/>
    </source>
</evidence>
<name>A0A1F6BXK5_9BACT</name>
<evidence type="ECO:0000256" key="8">
    <source>
        <dbReference type="ARBA" id="ARBA00023136"/>
    </source>
</evidence>
<dbReference type="EMBL" id="MFKK01000011">
    <property type="protein sequence ID" value="OGG41679.1"/>
    <property type="molecule type" value="Genomic_DNA"/>
</dbReference>
<dbReference type="GO" id="GO:0051301">
    <property type="term" value="P:cell division"/>
    <property type="evidence" value="ECO:0007669"/>
    <property type="project" value="UniProtKB-KW"/>
</dbReference>
<gene>
    <name evidence="14" type="ORF">A3A21_02965</name>
</gene>
<proteinExistence type="inferred from homology"/>
<keyword evidence="5 10" id="KW-0132">Cell division</keyword>
<feature type="transmembrane region" description="Helical" evidence="11">
    <location>
        <begin position="230"/>
        <end position="251"/>
    </location>
</feature>
<evidence type="ECO:0000256" key="5">
    <source>
        <dbReference type="ARBA" id="ARBA00022618"/>
    </source>
</evidence>
<feature type="transmembrane region" description="Helical" evidence="11">
    <location>
        <begin position="22"/>
        <end position="48"/>
    </location>
</feature>
<dbReference type="AlphaFoldDB" id="A0A1F6BXK5"/>
<keyword evidence="8 10" id="KW-0472">Membrane</keyword>
<dbReference type="PANTHER" id="PTHR47755">
    <property type="entry name" value="CELL DIVISION PROTEIN FTSX"/>
    <property type="match status" value="1"/>
</dbReference>
<feature type="transmembrane region" description="Helical" evidence="11">
    <location>
        <begin position="186"/>
        <end position="210"/>
    </location>
</feature>
<dbReference type="InterPro" id="IPR004513">
    <property type="entry name" value="FtsX"/>
</dbReference>
<comment type="similarity">
    <text evidence="2 10">Belongs to the ABC-4 integral membrane protein family. FtsX subfamily.</text>
</comment>
<protein>
    <recommendedName>
        <fullName evidence="3 10">Cell division protein FtsX</fullName>
    </recommendedName>
</protein>
<dbReference type="InterPro" id="IPR003838">
    <property type="entry name" value="ABC3_permease_C"/>
</dbReference>
<dbReference type="GO" id="GO:0005886">
    <property type="term" value="C:plasma membrane"/>
    <property type="evidence" value="ECO:0007669"/>
    <property type="project" value="UniProtKB-SubCell"/>
</dbReference>
<dbReference type="Proteomes" id="UP000176996">
    <property type="component" value="Unassembled WGS sequence"/>
</dbReference>
<evidence type="ECO:0000259" key="13">
    <source>
        <dbReference type="Pfam" id="PF18075"/>
    </source>
</evidence>
<dbReference type="Pfam" id="PF02687">
    <property type="entry name" value="FtsX"/>
    <property type="match status" value="1"/>
</dbReference>
<evidence type="ECO:0000259" key="12">
    <source>
        <dbReference type="Pfam" id="PF02687"/>
    </source>
</evidence>
<evidence type="ECO:0000256" key="9">
    <source>
        <dbReference type="ARBA" id="ARBA00023306"/>
    </source>
</evidence>
<keyword evidence="6 11" id="KW-0812">Transmembrane</keyword>
<comment type="caution">
    <text evidence="14">The sequence shown here is derived from an EMBL/GenBank/DDBJ whole genome shotgun (WGS) entry which is preliminary data.</text>
</comment>
<evidence type="ECO:0000256" key="7">
    <source>
        <dbReference type="ARBA" id="ARBA00022989"/>
    </source>
</evidence>
<dbReference type="InterPro" id="IPR040690">
    <property type="entry name" value="FtsX_ECD"/>
</dbReference>
<evidence type="ECO:0000256" key="10">
    <source>
        <dbReference type="PIRNR" id="PIRNR003097"/>
    </source>
</evidence>
<accession>A0A1F6BXK5</accession>
<evidence type="ECO:0000313" key="15">
    <source>
        <dbReference type="Proteomes" id="UP000176996"/>
    </source>
</evidence>
<keyword evidence="9 10" id="KW-0131">Cell cycle</keyword>